<evidence type="ECO:0000313" key="10">
    <source>
        <dbReference type="EMBL" id="CAK7264522.1"/>
    </source>
</evidence>
<dbReference type="SMART" id="SM00129">
    <property type="entry name" value="KISc"/>
    <property type="match status" value="1"/>
</dbReference>
<keyword evidence="2" id="KW-0963">Cytoplasm</keyword>
<feature type="region of interest" description="Disordered" evidence="8">
    <location>
        <begin position="837"/>
        <end position="878"/>
    </location>
</feature>
<dbReference type="Gene3D" id="1.10.287.1490">
    <property type="match status" value="1"/>
</dbReference>
<dbReference type="InterPro" id="IPR019821">
    <property type="entry name" value="Kinesin_motor_CS"/>
</dbReference>
<feature type="region of interest" description="Disordered" evidence="8">
    <location>
        <begin position="213"/>
        <end position="237"/>
    </location>
</feature>
<gene>
    <name evidence="10" type="ORF">SEPCBS119000_001038</name>
</gene>
<feature type="compositionally biased region" description="Low complexity" evidence="8">
    <location>
        <begin position="1667"/>
        <end position="1679"/>
    </location>
</feature>
<feature type="compositionally biased region" description="Polar residues" evidence="8">
    <location>
        <begin position="1714"/>
        <end position="1724"/>
    </location>
</feature>
<feature type="coiled-coil region" evidence="7">
    <location>
        <begin position="1464"/>
        <end position="1522"/>
    </location>
</feature>
<feature type="compositionally biased region" description="Low complexity" evidence="8">
    <location>
        <begin position="997"/>
        <end position="1009"/>
    </location>
</feature>
<keyword evidence="4 6" id="KW-0067">ATP-binding</keyword>
<feature type="coiled-coil region" evidence="7">
    <location>
        <begin position="1075"/>
        <end position="1127"/>
    </location>
</feature>
<evidence type="ECO:0000256" key="2">
    <source>
        <dbReference type="ARBA" id="ARBA00022490"/>
    </source>
</evidence>
<dbReference type="SUPFAM" id="SSF52540">
    <property type="entry name" value="P-loop containing nucleoside triphosphate hydrolases"/>
    <property type="match status" value="1"/>
</dbReference>
<feature type="coiled-coil region" evidence="7">
    <location>
        <begin position="1413"/>
        <end position="1440"/>
    </location>
</feature>
<name>A0ABP0DAZ5_9PEZI</name>
<feature type="region of interest" description="Disordered" evidence="8">
    <location>
        <begin position="57"/>
        <end position="81"/>
    </location>
</feature>
<evidence type="ECO:0000256" key="8">
    <source>
        <dbReference type="SAM" id="MobiDB-lite"/>
    </source>
</evidence>
<feature type="coiled-coil region" evidence="7">
    <location>
        <begin position="1752"/>
        <end position="1839"/>
    </location>
</feature>
<feature type="coiled-coil region" evidence="7">
    <location>
        <begin position="589"/>
        <end position="616"/>
    </location>
</feature>
<evidence type="ECO:0000256" key="4">
    <source>
        <dbReference type="ARBA" id="ARBA00022840"/>
    </source>
</evidence>
<feature type="binding site" evidence="6">
    <location>
        <begin position="170"/>
        <end position="177"/>
    </location>
    <ligand>
        <name>ATP</name>
        <dbReference type="ChEBI" id="CHEBI:30616"/>
    </ligand>
</feature>
<keyword evidence="5 7" id="KW-0175">Coiled coil</keyword>
<accession>A0ABP0DAZ5</accession>
<comment type="similarity">
    <text evidence="6">Belongs to the TRAFAC class myosin-kinesin ATPase superfamily. Kinesin family.</text>
</comment>
<proteinExistence type="inferred from homology"/>
<dbReference type="InterPro" id="IPR027640">
    <property type="entry name" value="Kinesin-like_fam"/>
</dbReference>
<feature type="compositionally biased region" description="Polar residues" evidence="8">
    <location>
        <begin position="58"/>
        <end position="73"/>
    </location>
</feature>
<evidence type="ECO:0000313" key="11">
    <source>
        <dbReference type="Proteomes" id="UP001642502"/>
    </source>
</evidence>
<feature type="coiled-coil region" evidence="7">
    <location>
        <begin position="701"/>
        <end position="735"/>
    </location>
</feature>
<dbReference type="EMBL" id="CAWUON010000007">
    <property type="protein sequence ID" value="CAK7264522.1"/>
    <property type="molecule type" value="Genomic_DNA"/>
</dbReference>
<dbReference type="PANTHER" id="PTHR47969:SF15">
    <property type="entry name" value="CHROMOSOME-ASSOCIATED KINESIN KIF4A-RELATED"/>
    <property type="match status" value="1"/>
</dbReference>
<dbReference type="PANTHER" id="PTHR47969">
    <property type="entry name" value="CHROMOSOME-ASSOCIATED KINESIN KIF4A-RELATED"/>
    <property type="match status" value="1"/>
</dbReference>
<dbReference type="PRINTS" id="PR00380">
    <property type="entry name" value="KINESINHEAVY"/>
</dbReference>
<feature type="region of interest" description="Disordered" evidence="8">
    <location>
        <begin position="968"/>
        <end position="1031"/>
    </location>
</feature>
<organism evidence="10 11">
    <name type="scientific">Sporothrix epigloea</name>
    <dbReference type="NCBI Taxonomy" id="1892477"/>
    <lineage>
        <taxon>Eukaryota</taxon>
        <taxon>Fungi</taxon>
        <taxon>Dikarya</taxon>
        <taxon>Ascomycota</taxon>
        <taxon>Pezizomycotina</taxon>
        <taxon>Sordariomycetes</taxon>
        <taxon>Sordariomycetidae</taxon>
        <taxon>Ophiostomatales</taxon>
        <taxon>Ophiostomataceae</taxon>
        <taxon>Sporothrix</taxon>
    </lineage>
</organism>
<dbReference type="InterPro" id="IPR027417">
    <property type="entry name" value="P-loop_NTPase"/>
</dbReference>
<evidence type="ECO:0000256" key="1">
    <source>
        <dbReference type="ARBA" id="ARBA00004496"/>
    </source>
</evidence>
<comment type="caution">
    <text evidence="10">The sequence shown here is derived from an EMBL/GenBank/DDBJ whole genome shotgun (WGS) entry which is preliminary data.</text>
</comment>
<dbReference type="Proteomes" id="UP001642502">
    <property type="component" value="Unassembled WGS sequence"/>
</dbReference>
<comment type="subcellular location">
    <subcellularLocation>
        <location evidence="1">Cytoplasm</location>
    </subcellularLocation>
</comment>
<feature type="coiled-coil region" evidence="7">
    <location>
        <begin position="1197"/>
        <end position="1353"/>
    </location>
</feature>
<feature type="domain" description="Kinesin motor" evidence="9">
    <location>
        <begin position="83"/>
        <end position="468"/>
    </location>
</feature>
<keyword evidence="3 6" id="KW-0547">Nucleotide-binding</keyword>
<feature type="compositionally biased region" description="Basic and acidic residues" evidence="8">
    <location>
        <begin position="1016"/>
        <end position="1031"/>
    </location>
</feature>
<feature type="region of interest" description="Disordered" evidence="8">
    <location>
        <begin position="771"/>
        <end position="825"/>
    </location>
</feature>
<evidence type="ECO:0000256" key="6">
    <source>
        <dbReference type="PROSITE-ProRule" id="PRU00283"/>
    </source>
</evidence>
<dbReference type="Pfam" id="PF00225">
    <property type="entry name" value="Kinesin"/>
    <property type="match status" value="1"/>
</dbReference>
<feature type="coiled-coil region" evidence="7">
    <location>
        <begin position="1583"/>
        <end position="1656"/>
    </location>
</feature>
<protein>
    <recommendedName>
        <fullName evidence="9">Kinesin motor domain-containing protein</fullName>
    </recommendedName>
</protein>
<keyword evidence="11" id="KW-1185">Reference proteome</keyword>
<keyword evidence="6" id="KW-0505">Motor protein</keyword>
<feature type="compositionally biased region" description="Polar residues" evidence="8">
    <location>
        <begin position="970"/>
        <end position="984"/>
    </location>
</feature>
<evidence type="ECO:0000259" key="9">
    <source>
        <dbReference type="PROSITE" id="PS50067"/>
    </source>
</evidence>
<dbReference type="Gene3D" id="3.40.850.10">
    <property type="entry name" value="Kinesin motor domain"/>
    <property type="match status" value="1"/>
</dbReference>
<feature type="region of interest" description="Disordered" evidence="8">
    <location>
        <begin position="559"/>
        <end position="582"/>
    </location>
</feature>
<dbReference type="PROSITE" id="PS50067">
    <property type="entry name" value="KINESIN_MOTOR_2"/>
    <property type="match status" value="1"/>
</dbReference>
<sequence length="1848" mass="203637">MEPPVAPAFAPAPTVGHPSLTSLIPSANEAHDFVSDLPTSPTSATPQRPLSAIIRPTLRSTSRMSIGSKNGGSRLSDEDGRTSVKVAVRVRPPLRPTDPGYELIPQRFQRSMVQVNSDTSLAIDSPQGRKLFVFDRVFSPDVNQEGVWDYLTDSISSFTTGYNVSLLAYGQSGAGKSYTMGTSGPTEQGDLEIMGVIPRAATALFEKLEGTKANGNRSTMSHLRAPKGYGSSQNAPKTEKNWSLKATYVEIYNEQLRDLLIPESVAAQDRTTVTIREDVKGNIILTGLHQVEINSVEDLLGALNFGSTLRQTDATAINARSSRSHAVFSLNLVQRKNGFQSTKAEKRMSVPLEAMSGTESFVTVDSKFHFVDLAGSERLKNTGAQGERAKEGISINAGLAALGKVISQLSSRQPGSHVSYRDSRLTRLLQDSLGGNAITYMIACVTPAEFHLSETLNTVQYAQRARAIQSKPRIQQIEEGDKQAIVDRLKAEVAFLREQIRSAAAANSAGERRILSVNERSERQGEREVEMQNALLDAQENYTALSQRHAKLIAEMAKARDNEAAESQQNAESGEDSATERLNRSNSFAHAVEQVVLEYEKTIQSLEQSLSSTRATLSSTETSLLEKETKCAYAETINTQLQARLQKLMDREANTESYLHDLESKLDGHTSGEEKNATIIVELRKEIARIRENEATCEDYISTLEERLAEADQDAELMQREIDRLEQVVERQRSLSKLDSLLYELDSMQQEDEPELLHSANVAEGVLTNGSSHIDAVGDGHRRTASRSIEQHVRSSSHASRHSHSPSTADAIPEEEDGEAPDAGASIVPETDAALDNEQVSEQESDERLQQPDVHLPTEDIGSDEASSIEKTNGVLEPVTPRVSQANAHVAKRSGSFSSPAQSKFVADKLEVVTQELVDLRVEHEATVNEFDLLHAKYEEALRTLAELQDAVDETRYGHHAVRDSMLSVAETSQTHPSSYVSDTRSSESKNGHHYSSSRSLSSELSSALETPATVEHSDAETLAPAKEEEAHLENNELVGDAPVKVLAVAPVLGSSPVVNGHHGLTMSPSTDSILEAEVERLRALAAEKEEAEKQLSGKYAELEQQHHQTLDMVEELKTEVAKAQQAAEVTSPRLSTPVIRRKSSQNVMIIDRAHRSFASLRNIATENFEGKTDVMQNFELNINAAMHELYARSERIQELEANVASTRKEMDMKMAIISGLTRERSSLKSAPMDMSVVSTLRDQLEKSESQLNQLKSAHTAREQELQTELEALRAKMGLATDAKVAAQEHAEQVRSLESELAGWETKHQEALTSMGATEKQMQEQIAQLEAQLSAANKQLAESNEDAAATAEQQQLLQTLRTEIDEYKTIIDSNAANVTELEASHASTKTALEEAVAARDAASIEATTHKSLVLELEGKIADHEKALATHQENLANLHASHAHEVEELRAMSREEYDKEMQVLMTEHAENVRLLESDLAEAREDLTKVATQVAFALGLDVSVERISERIEDLIADQKALSVEQKKSYELQETVKELTSINDSVLRDLETVRSSLGAMLGPDAELPRKPNATVAEQISAVQKHIADLESRNKKNTRLVDELEEQLQTNFDQAQLTTNRLSTLQSERNQQLEEAMAAKTRIQSELDSVREEYAALQARFEGILPGAGESSGPQRSNSGSSQLRKSGSVASLPSPPPAIPLPPLPSSNSPPPTANNQTVPSTPTTGSMRPPSKDIAMQQMQQEQEARIRTIEKHLDAEKQLTLTLEEALTNLEDQSNKLKADCDAWRRRAQELELENKELKDKPAQDNRWSLHQVEEERKKRRDAEIARAHLEERMNAISKKKKKGSLNCF</sequence>
<dbReference type="InterPro" id="IPR001752">
    <property type="entry name" value="Kinesin_motor_dom"/>
</dbReference>
<reference evidence="10 11" key="1">
    <citation type="submission" date="2024-01" db="EMBL/GenBank/DDBJ databases">
        <authorList>
            <person name="Allen C."/>
            <person name="Tagirdzhanova G."/>
        </authorList>
    </citation>
    <scope>NUCLEOTIDE SEQUENCE [LARGE SCALE GENOMIC DNA]</scope>
    <source>
        <strain evidence="10 11">CBS 119000</strain>
    </source>
</reference>
<evidence type="ECO:0000256" key="7">
    <source>
        <dbReference type="SAM" id="Coils"/>
    </source>
</evidence>
<feature type="region of interest" description="Disordered" evidence="8">
    <location>
        <begin position="1661"/>
        <end position="1734"/>
    </location>
</feature>
<feature type="compositionally biased region" description="Pro residues" evidence="8">
    <location>
        <begin position="1690"/>
        <end position="1710"/>
    </location>
</feature>
<dbReference type="PROSITE" id="PS00411">
    <property type="entry name" value="KINESIN_MOTOR_1"/>
    <property type="match status" value="1"/>
</dbReference>
<dbReference type="InterPro" id="IPR036961">
    <property type="entry name" value="Kinesin_motor_dom_sf"/>
</dbReference>
<evidence type="ECO:0000256" key="5">
    <source>
        <dbReference type="ARBA" id="ARBA00023054"/>
    </source>
</evidence>
<evidence type="ECO:0000256" key="3">
    <source>
        <dbReference type="ARBA" id="ARBA00022741"/>
    </source>
</evidence>